<accession>A0A6P1NHY9</accession>
<dbReference type="AlphaFoldDB" id="A0A6P1NHY9"/>
<name>A0A6P1NHY9_9PROT</name>
<dbReference type="EMBL" id="CP047652">
    <property type="protein sequence ID" value="QHI96144.1"/>
    <property type="molecule type" value="Genomic_DNA"/>
</dbReference>
<evidence type="ECO:0000313" key="2">
    <source>
        <dbReference type="Proteomes" id="UP000463975"/>
    </source>
</evidence>
<organism evidence="1 2">
    <name type="scientific">Aristophania vespae</name>
    <dbReference type="NCBI Taxonomy" id="2697033"/>
    <lineage>
        <taxon>Bacteria</taxon>
        <taxon>Pseudomonadati</taxon>
        <taxon>Pseudomonadota</taxon>
        <taxon>Alphaproteobacteria</taxon>
        <taxon>Acetobacterales</taxon>
        <taxon>Acetobacteraceae</taxon>
        <taxon>Aristophania</taxon>
    </lineage>
</organism>
<keyword evidence="2" id="KW-1185">Reference proteome</keyword>
<protein>
    <submittedName>
        <fullName evidence="1">Uncharacterized protein</fullName>
    </submittedName>
</protein>
<gene>
    <name evidence="1" type="ORF">GT348_07770</name>
</gene>
<proteinExistence type="predicted"/>
<dbReference type="KEGG" id="bomb:GT348_07770"/>
<sequence length="52" mass="6131">MIVRATLCSRMRKKHRVKQPWVDSVTIHLRIGWEMRDRLGDVSLPCMRGIVV</sequence>
<reference evidence="1 2" key="1">
    <citation type="submission" date="2020-01" db="EMBL/GenBank/DDBJ databases">
        <title>Genome sequencing of strain KACC 21507.</title>
        <authorList>
            <person name="Heo J."/>
            <person name="Kim S.-J."/>
            <person name="Kim J.-S."/>
            <person name="Hong S.-B."/>
            <person name="Kwon S.-W."/>
        </authorList>
    </citation>
    <scope>NUCLEOTIDE SEQUENCE [LARGE SCALE GENOMIC DNA]</scope>
    <source>
        <strain evidence="1 2">KACC 21507</strain>
    </source>
</reference>
<dbReference type="Proteomes" id="UP000463975">
    <property type="component" value="Chromosome"/>
</dbReference>
<evidence type="ECO:0000313" key="1">
    <source>
        <dbReference type="EMBL" id="QHI96144.1"/>
    </source>
</evidence>
<dbReference type="RefSeq" id="WP_160619217.1">
    <property type="nucleotide sequence ID" value="NZ_CP047652.1"/>
</dbReference>